<name>A0A4Q8ACK6_9MICC</name>
<dbReference type="EMBL" id="SHLA01000001">
    <property type="protein sequence ID" value="RZU61229.1"/>
    <property type="molecule type" value="Genomic_DNA"/>
</dbReference>
<keyword evidence="6" id="KW-0560">Oxidoreductase</keyword>
<dbReference type="OrthoDB" id="5241540at2"/>
<evidence type="ECO:0000256" key="2">
    <source>
        <dbReference type="ARBA" id="ARBA00022475"/>
    </source>
</evidence>
<dbReference type="PANTHER" id="PTHR35457:SF1">
    <property type="entry name" value="HEME A SYNTHASE"/>
    <property type="match status" value="1"/>
</dbReference>
<dbReference type="GO" id="GO:0046872">
    <property type="term" value="F:metal ion binding"/>
    <property type="evidence" value="ECO:0007669"/>
    <property type="project" value="UniProtKB-KW"/>
</dbReference>
<keyword evidence="7" id="KW-0408">Iron</keyword>
<keyword evidence="5 12" id="KW-1133">Transmembrane helix</keyword>
<evidence type="ECO:0000256" key="12">
    <source>
        <dbReference type="SAM" id="Phobius"/>
    </source>
</evidence>
<dbReference type="GO" id="GO:0016491">
    <property type="term" value="F:oxidoreductase activity"/>
    <property type="evidence" value="ECO:0007669"/>
    <property type="project" value="UniProtKB-KW"/>
</dbReference>
<dbReference type="PANTHER" id="PTHR35457">
    <property type="entry name" value="HEME A SYNTHASE"/>
    <property type="match status" value="1"/>
</dbReference>
<keyword evidence="9 12" id="KW-0472">Membrane</keyword>
<feature type="transmembrane region" description="Helical" evidence="12">
    <location>
        <begin position="182"/>
        <end position="204"/>
    </location>
</feature>
<dbReference type="GO" id="GO:0016020">
    <property type="term" value="C:membrane"/>
    <property type="evidence" value="ECO:0007669"/>
    <property type="project" value="UniProtKB-SubCell"/>
</dbReference>
<dbReference type="InterPro" id="IPR003780">
    <property type="entry name" value="COX15/CtaA_fam"/>
</dbReference>
<dbReference type="Pfam" id="PF02628">
    <property type="entry name" value="COX15-CtaA"/>
    <property type="match status" value="1"/>
</dbReference>
<comment type="subcellular location">
    <subcellularLocation>
        <location evidence="1">Membrane</location>
        <topology evidence="1">Multi-pass membrane protein</topology>
    </subcellularLocation>
</comment>
<evidence type="ECO:0000256" key="11">
    <source>
        <dbReference type="ARBA" id="ARBA00023444"/>
    </source>
</evidence>
<comment type="caution">
    <text evidence="13">The sequence shown here is derived from an EMBL/GenBank/DDBJ whole genome shotgun (WGS) entry which is preliminary data.</text>
</comment>
<evidence type="ECO:0000256" key="1">
    <source>
        <dbReference type="ARBA" id="ARBA00004141"/>
    </source>
</evidence>
<keyword evidence="2" id="KW-1003">Cell membrane</keyword>
<protein>
    <submittedName>
        <fullName evidence="13">Cytochrome c oxidase assembly protein subunit 15</fullName>
    </submittedName>
</protein>
<evidence type="ECO:0000256" key="3">
    <source>
        <dbReference type="ARBA" id="ARBA00022692"/>
    </source>
</evidence>
<evidence type="ECO:0000256" key="5">
    <source>
        <dbReference type="ARBA" id="ARBA00022989"/>
    </source>
</evidence>
<keyword evidence="8" id="KW-0350">Heme biosynthesis</keyword>
<feature type="transmembrane region" description="Helical" evidence="12">
    <location>
        <begin position="261"/>
        <end position="282"/>
    </location>
</feature>
<dbReference type="Proteomes" id="UP000292685">
    <property type="component" value="Unassembled WGS sequence"/>
</dbReference>
<dbReference type="InterPro" id="IPR050450">
    <property type="entry name" value="COX15/CtaA_HemeA_synthase"/>
</dbReference>
<gene>
    <name evidence="13" type="ORF">EV380_0792</name>
</gene>
<evidence type="ECO:0000256" key="10">
    <source>
        <dbReference type="ARBA" id="ARBA00023157"/>
    </source>
</evidence>
<keyword evidence="10" id="KW-1015">Disulfide bond</keyword>
<evidence type="ECO:0000313" key="14">
    <source>
        <dbReference type="Proteomes" id="UP000292685"/>
    </source>
</evidence>
<feature type="transmembrane region" description="Helical" evidence="12">
    <location>
        <begin position="232"/>
        <end position="249"/>
    </location>
</feature>
<accession>A0A4Q8ACK6</accession>
<dbReference type="GO" id="GO:0006784">
    <property type="term" value="P:heme A biosynthetic process"/>
    <property type="evidence" value="ECO:0007669"/>
    <property type="project" value="InterPro"/>
</dbReference>
<evidence type="ECO:0000256" key="7">
    <source>
        <dbReference type="ARBA" id="ARBA00023004"/>
    </source>
</evidence>
<keyword evidence="14" id="KW-1185">Reference proteome</keyword>
<organism evidence="13 14">
    <name type="scientific">Zhihengliuella halotolerans</name>
    <dbReference type="NCBI Taxonomy" id="370736"/>
    <lineage>
        <taxon>Bacteria</taxon>
        <taxon>Bacillati</taxon>
        <taxon>Actinomycetota</taxon>
        <taxon>Actinomycetes</taxon>
        <taxon>Micrococcales</taxon>
        <taxon>Micrococcaceae</taxon>
        <taxon>Zhihengliuella</taxon>
    </lineage>
</organism>
<dbReference type="RefSeq" id="WP_130449494.1">
    <property type="nucleotide sequence ID" value="NZ_SHLA01000001.1"/>
</dbReference>
<feature type="transmembrane region" description="Helical" evidence="12">
    <location>
        <begin position="27"/>
        <end position="48"/>
    </location>
</feature>
<evidence type="ECO:0000256" key="4">
    <source>
        <dbReference type="ARBA" id="ARBA00022723"/>
    </source>
</evidence>
<sequence length="320" mass="33644">MSSTASTWTDRLSTWAERLPTRVGRGVHALAIASLASQIGIIVTGGAVRLTESGLGCSEWPNCMPGSMTPTPEMGIHGVIEFGNRVLTFVLAAIAVAMIVSLWNMRRSHPTLFRLALGLLGVIPAQAFIGGITVWTDLNPWVVGLHFLVSATVVGFATLLVNRTHMRRHGQERLAPLSPPAGLAALGWAILASAAAALVLGTIVTGTGPHAGDSEAPRHAFDPEIVTRLHTAPVYVLLAATLAAVVLVLRRLPGTDAPLQGLRRGLLLLVLVLVAQGGIGYWQHFTGLPIGLVLVHMLGSALLAAAAANVWDRATGRFPL</sequence>
<evidence type="ECO:0000256" key="9">
    <source>
        <dbReference type="ARBA" id="ARBA00023136"/>
    </source>
</evidence>
<feature type="transmembrane region" description="Helical" evidence="12">
    <location>
        <begin position="288"/>
        <end position="311"/>
    </location>
</feature>
<reference evidence="13 14" key="1">
    <citation type="submission" date="2019-02" db="EMBL/GenBank/DDBJ databases">
        <title>Sequencing the genomes of 1000 actinobacteria strains.</title>
        <authorList>
            <person name="Klenk H.-P."/>
        </authorList>
    </citation>
    <scope>NUCLEOTIDE SEQUENCE [LARGE SCALE GENOMIC DNA]</scope>
    <source>
        <strain evidence="13 14">DSM 17364</strain>
    </source>
</reference>
<evidence type="ECO:0000256" key="8">
    <source>
        <dbReference type="ARBA" id="ARBA00023133"/>
    </source>
</evidence>
<feature type="transmembrane region" description="Helical" evidence="12">
    <location>
        <begin position="82"/>
        <end position="103"/>
    </location>
</feature>
<evidence type="ECO:0000256" key="6">
    <source>
        <dbReference type="ARBA" id="ARBA00023002"/>
    </source>
</evidence>
<feature type="transmembrane region" description="Helical" evidence="12">
    <location>
        <begin position="141"/>
        <end position="161"/>
    </location>
</feature>
<keyword evidence="3 12" id="KW-0812">Transmembrane</keyword>
<dbReference type="AlphaFoldDB" id="A0A4Q8ACK6"/>
<keyword evidence="4" id="KW-0479">Metal-binding</keyword>
<feature type="transmembrane region" description="Helical" evidence="12">
    <location>
        <begin position="115"/>
        <end position="135"/>
    </location>
</feature>
<evidence type="ECO:0000313" key="13">
    <source>
        <dbReference type="EMBL" id="RZU61229.1"/>
    </source>
</evidence>
<comment type="pathway">
    <text evidence="11">Porphyrin-containing compound metabolism.</text>
</comment>
<proteinExistence type="predicted"/>